<proteinExistence type="predicted"/>
<reference evidence="2" key="1">
    <citation type="submission" date="2020-06" db="EMBL/GenBank/DDBJ databases">
        <authorList>
            <consortium name="Plant Systems Biology data submission"/>
        </authorList>
    </citation>
    <scope>NUCLEOTIDE SEQUENCE</scope>
    <source>
        <strain evidence="2">D6</strain>
    </source>
</reference>
<keyword evidence="3" id="KW-1185">Reference proteome</keyword>
<dbReference type="Proteomes" id="UP001153069">
    <property type="component" value="Unassembled WGS sequence"/>
</dbReference>
<sequence>MSTLSESRDKYSEQDEEDRDEHLQSLVVEQGEAAGHNRSALELFLTQLMAEGGATASARSSTSIASSPLPATSFSIIDDRAKALNRSYSLSFRRAKRSMMSQRRRARAIDVKRISRWESYPHSHKKSGSGGFCSLETKPQRRLSPSPSSSASYESRYQARQAIHRALAISEDIKPESKSDLAKDAPSVDFTPCSTWLEVIAKHASYSPKPMHKSMKKKIRSTAVPSANGEGSIRAPAHIPRKGSCDTISLTASLRTKRAAALSGAPRRPRRQASMTDLTMELLSLEHETNHEDHDAGEQNKMPAESSQAHSQRHRHHHSSHHQATSEEGRWASSDQTPHGLAGAALAQPMKQFSDDDASEGSFQDASSAEWKQIGARSA</sequence>
<dbReference type="EMBL" id="CAICTM010000325">
    <property type="protein sequence ID" value="CAB9507963.1"/>
    <property type="molecule type" value="Genomic_DNA"/>
</dbReference>
<comment type="caution">
    <text evidence="2">The sequence shown here is derived from an EMBL/GenBank/DDBJ whole genome shotgun (WGS) entry which is preliminary data.</text>
</comment>
<feature type="compositionally biased region" description="Basic residues" evidence="1">
    <location>
        <begin position="311"/>
        <end position="321"/>
    </location>
</feature>
<protein>
    <submittedName>
        <fullName evidence="2">Uncharacterized protein</fullName>
    </submittedName>
</protein>
<feature type="compositionally biased region" description="Low complexity" evidence="1">
    <location>
        <begin position="142"/>
        <end position="155"/>
    </location>
</feature>
<feature type="compositionally biased region" description="Basic and acidic residues" evidence="1">
    <location>
        <begin position="1"/>
        <end position="13"/>
    </location>
</feature>
<evidence type="ECO:0000313" key="3">
    <source>
        <dbReference type="Proteomes" id="UP001153069"/>
    </source>
</evidence>
<feature type="region of interest" description="Disordered" evidence="1">
    <location>
        <begin position="1"/>
        <end position="23"/>
    </location>
</feature>
<feature type="region of interest" description="Disordered" evidence="1">
    <location>
        <begin position="222"/>
        <end position="244"/>
    </location>
</feature>
<feature type="region of interest" description="Disordered" evidence="1">
    <location>
        <begin position="290"/>
        <end position="379"/>
    </location>
</feature>
<evidence type="ECO:0000256" key="1">
    <source>
        <dbReference type="SAM" id="MobiDB-lite"/>
    </source>
</evidence>
<accession>A0A9N8DRZ5</accession>
<evidence type="ECO:0000313" key="2">
    <source>
        <dbReference type="EMBL" id="CAB9507963.1"/>
    </source>
</evidence>
<dbReference type="AlphaFoldDB" id="A0A9N8DRZ5"/>
<organism evidence="2 3">
    <name type="scientific">Seminavis robusta</name>
    <dbReference type="NCBI Taxonomy" id="568900"/>
    <lineage>
        <taxon>Eukaryota</taxon>
        <taxon>Sar</taxon>
        <taxon>Stramenopiles</taxon>
        <taxon>Ochrophyta</taxon>
        <taxon>Bacillariophyta</taxon>
        <taxon>Bacillariophyceae</taxon>
        <taxon>Bacillariophycidae</taxon>
        <taxon>Naviculales</taxon>
        <taxon>Naviculaceae</taxon>
        <taxon>Seminavis</taxon>
    </lineage>
</organism>
<gene>
    <name evidence="2" type="ORF">SEMRO_326_G118270.1</name>
</gene>
<name>A0A9N8DRZ5_9STRA</name>
<feature type="region of interest" description="Disordered" evidence="1">
    <location>
        <begin position="120"/>
        <end position="155"/>
    </location>
</feature>